<dbReference type="PROSITE" id="PS51387">
    <property type="entry name" value="FAD_PCMH"/>
    <property type="match status" value="1"/>
</dbReference>
<dbReference type="PANTHER" id="PTHR43762">
    <property type="entry name" value="L-GULONOLACTONE OXIDASE"/>
    <property type="match status" value="1"/>
</dbReference>
<accession>A0AA39UXU1</accession>
<dbReference type="InterPro" id="IPR010031">
    <property type="entry name" value="FAD_lactone_oxidase-like"/>
</dbReference>
<dbReference type="EMBL" id="JAFEKC020000022">
    <property type="protein sequence ID" value="KAK0507762.1"/>
    <property type="molecule type" value="Genomic_DNA"/>
</dbReference>
<gene>
    <name evidence="2" type="ORF">JMJ35_009651</name>
</gene>
<name>A0AA39UXU1_9LECA</name>
<dbReference type="GO" id="GO:0071949">
    <property type="term" value="F:FAD binding"/>
    <property type="evidence" value="ECO:0007669"/>
    <property type="project" value="InterPro"/>
</dbReference>
<feature type="domain" description="FAD-binding PCMH-type" evidence="1">
    <location>
        <begin position="211"/>
        <end position="410"/>
    </location>
</feature>
<dbReference type="InterPro" id="IPR036318">
    <property type="entry name" value="FAD-bd_PCMH-like_sf"/>
</dbReference>
<dbReference type="SUPFAM" id="SSF56176">
    <property type="entry name" value="FAD-binding/transporter-associated domain-like"/>
    <property type="match status" value="1"/>
</dbReference>
<dbReference type="PANTHER" id="PTHR43762:SF1">
    <property type="entry name" value="D-ARABINONO-1,4-LACTONE OXIDASE"/>
    <property type="match status" value="1"/>
</dbReference>
<sequence length="753" mass="85037">MAKPPEVPDSNKLVRDTILRSMLQNISDYHKREPSVKVDVLKESVLQKVIDAPDPNKPDVNYDPEVQLRGFLRAFAETAAFSTKIKLLDDVTQTQIRAFSDKEDWKKTVEGGFRLPEYNPAVSQALTTSTSPTSCPTRVINSVMGCLTGVLKPIALLFLKCKMGFATEMLAKEEATKYAGGPNIAENEDKANQKTIEVYSHLPFQNWGENINNVPKYTFVPRTVLGVQNVVRYAKENRLRVRCGAYRHSWSPSFSQDGEIFISLLPILQVTSLPDPISIRPTSQSDKPTELNTIELLEETPKTPPRKRWCRVGAAVTCEAFREWAVKTKKWTLPVDVILVETTYGGSNAPICHGAGAGHQTISDYVRRIEYVDANGTIQSVSDPTHLKAAAGCFGLLGVVTHITFELDEMTYAVLRPLKTDVAEAIPPLVKTDIPTALRTASYDTITQKELDDRKEAFTTRATNDYYAEWFWFTYQKKVWVNTWNNTADDTGFIDYPDGANTFFQWLEGWIGGVMTDTSFFQALPGAWQAQFLATLGLSVLPPTLGEDNTPTYKTLMPNALHFRRGVQNMRVRDMEFQIPVPNLPNSDKPDFTTVQKAWWDVINIVYDVAEKDTPMRLTLELRIMGGSSLHMAPQAGNNITASIEVLTIPDADRHGEWANFMQRVSDKWMQYKDNNNILLNTRPHWAKDWAGLALGPEKEKLPIQEYLRTVSYRDAIVEFKKTLGEIGEVQGWDLDDIRARFSNELWDVMIFS</sequence>
<reference evidence="2" key="1">
    <citation type="submission" date="2023-03" db="EMBL/GenBank/DDBJ databases">
        <title>Complete genome of Cladonia borealis.</title>
        <authorList>
            <person name="Park H."/>
        </authorList>
    </citation>
    <scope>NUCLEOTIDE SEQUENCE</scope>
    <source>
        <strain evidence="2">ANT050790</strain>
    </source>
</reference>
<dbReference type="InterPro" id="IPR016166">
    <property type="entry name" value="FAD-bd_PCMH"/>
</dbReference>
<evidence type="ECO:0000313" key="3">
    <source>
        <dbReference type="Proteomes" id="UP001166286"/>
    </source>
</evidence>
<proteinExistence type="predicted"/>
<comment type="caution">
    <text evidence="2">The sequence shown here is derived from an EMBL/GenBank/DDBJ whole genome shotgun (WGS) entry which is preliminary data.</text>
</comment>
<dbReference type="Gene3D" id="3.30.465.10">
    <property type="match status" value="1"/>
</dbReference>
<dbReference type="Proteomes" id="UP001166286">
    <property type="component" value="Unassembled WGS sequence"/>
</dbReference>
<protein>
    <recommendedName>
        <fullName evidence="1">FAD-binding PCMH-type domain-containing protein</fullName>
    </recommendedName>
</protein>
<organism evidence="2 3">
    <name type="scientific">Cladonia borealis</name>
    <dbReference type="NCBI Taxonomy" id="184061"/>
    <lineage>
        <taxon>Eukaryota</taxon>
        <taxon>Fungi</taxon>
        <taxon>Dikarya</taxon>
        <taxon>Ascomycota</taxon>
        <taxon>Pezizomycotina</taxon>
        <taxon>Lecanoromycetes</taxon>
        <taxon>OSLEUM clade</taxon>
        <taxon>Lecanoromycetidae</taxon>
        <taxon>Lecanorales</taxon>
        <taxon>Lecanorineae</taxon>
        <taxon>Cladoniaceae</taxon>
        <taxon>Cladonia</taxon>
    </lineage>
</organism>
<dbReference type="Gene3D" id="3.30.43.10">
    <property type="entry name" value="Uridine Diphospho-n-acetylenolpyruvylglucosamine Reductase, domain 2"/>
    <property type="match status" value="1"/>
</dbReference>
<dbReference type="AlphaFoldDB" id="A0AA39UXU1"/>
<dbReference type="InterPro" id="IPR016167">
    <property type="entry name" value="FAD-bd_PCMH_sub1"/>
</dbReference>
<evidence type="ECO:0000313" key="2">
    <source>
        <dbReference type="EMBL" id="KAK0507762.1"/>
    </source>
</evidence>
<dbReference type="InterPro" id="IPR016169">
    <property type="entry name" value="FAD-bd_PCMH_sub2"/>
</dbReference>
<dbReference type="GO" id="GO:0005739">
    <property type="term" value="C:mitochondrion"/>
    <property type="evidence" value="ECO:0007669"/>
    <property type="project" value="TreeGrafter"/>
</dbReference>
<keyword evidence="3" id="KW-1185">Reference proteome</keyword>
<dbReference type="GO" id="GO:0003885">
    <property type="term" value="F:D-arabinono-1,4-lactone oxidase activity"/>
    <property type="evidence" value="ECO:0007669"/>
    <property type="project" value="TreeGrafter"/>
</dbReference>
<evidence type="ECO:0000259" key="1">
    <source>
        <dbReference type="PROSITE" id="PS51387"/>
    </source>
</evidence>